<proteinExistence type="predicted"/>
<evidence type="ECO:0000256" key="1">
    <source>
        <dbReference type="ARBA" id="ARBA00022679"/>
    </source>
</evidence>
<comment type="caution">
    <text evidence="2">The sequence shown here is derived from an EMBL/GenBank/DDBJ whole genome shotgun (WGS) entry which is preliminary data.</text>
</comment>
<dbReference type="Gene3D" id="1.25.40.10">
    <property type="entry name" value="Tetratricopeptide repeat domain"/>
    <property type="match status" value="1"/>
</dbReference>
<sequence length="494" mass="56425">MPKHTTQHSPESILRRTEQLLHAEKSIAARKTLESLRPNAKASAQEFFYAGDLARRLDRFSLAKAFYHQALCKEPAHALGLLASAEVCERLNLHEEAYQQLERINTPLPPAAQAKAATLKADLLSKLQQADKAVDLLTDLFQSGSLPLTSQIEAQHTLFTAKDKLKDYRGAYAALTESKRLNSLFVGEAKITEMQQSKLLSYQRLQACYHAWDPNLLNQWKEHSCHHREIHYLIGHPRSGTTLLENILDANTGLVSSDERVSFQTQIIDPCMAKFRPQGSSEEENVQAFLQYIHSLPKTECKKLAQHYYNDLKQQLGTPLQQKIILDKNPAITDGALLALRTHPEAKFLFALRDPRSVVWSAFTLPMVGVSWVGSFWTDLNKTAEAFHHFTKVWHTLYQKLPDKQRLITRYEDTVSNTVTAGRTATEFLSLDWQDQQERFFERAGEKHVHSPTYADVAKPIYTSAIDKWRNYAEWMEPALETLQPICQELQYTD</sequence>
<dbReference type="PANTHER" id="PTHR12788:SF10">
    <property type="entry name" value="PROTEIN-TYROSINE SULFOTRANSFERASE"/>
    <property type="match status" value="1"/>
</dbReference>
<dbReference type="EMBL" id="JBHUJC010000041">
    <property type="protein sequence ID" value="MFD2277377.1"/>
    <property type="molecule type" value="Genomic_DNA"/>
</dbReference>
<organism evidence="2 3">
    <name type="scientific">Rubritalea spongiae</name>
    <dbReference type="NCBI Taxonomy" id="430797"/>
    <lineage>
        <taxon>Bacteria</taxon>
        <taxon>Pseudomonadati</taxon>
        <taxon>Verrucomicrobiota</taxon>
        <taxon>Verrucomicrobiia</taxon>
        <taxon>Verrucomicrobiales</taxon>
        <taxon>Rubritaleaceae</taxon>
        <taxon>Rubritalea</taxon>
    </lineage>
</organism>
<dbReference type="InterPro" id="IPR027417">
    <property type="entry name" value="P-loop_NTPase"/>
</dbReference>
<dbReference type="PANTHER" id="PTHR12788">
    <property type="entry name" value="PROTEIN-TYROSINE SULFOTRANSFERASE 2"/>
    <property type="match status" value="1"/>
</dbReference>
<evidence type="ECO:0000313" key="2">
    <source>
        <dbReference type="EMBL" id="MFD2277377.1"/>
    </source>
</evidence>
<dbReference type="RefSeq" id="WP_377093837.1">
    <property type="nucleotide sequence ID" value="NZ_JBHSJM010000001.1"/>
</dbReference>
<dbReference type="SUPFAM" id="SSF48452">
    <property type="entry name" value="TPR-like"/>
    <property type="match status" value="1"/>
</dbReference>
<gene>
    <name evidence="2" type="ORF">ACFSQZ_12925</name>
</gene>
<reference evidence="3" key="1">
    <citation type="journal article" date="2019" name="Int. J. Syst. Evol. Microbiol.">
        <title>The Global Catalogue of Microorganisms (GCM) 10K type strain sequencing project: providing services to taxonomists for standard genome sequencing and annotation.</title>
        <authorList>
            <consortium name="The Broad Institute Genomics Platform"/>
            <consortium name="The Broad Institute Genome Sequencing Center for Infectious Disease"/>
            <person name="Wu L."/>
            <person name="Ma J."/>
        </authorList>
    </citation>
    <scope>NUCLEOTIDE SEQUENCE [LARGE SCALE GENOMIC DNA]</scope>
    <source>
        <strain evidence="3">JCM 16545</strain>
    </source>
</reference>
<keyword evidence="1" id="KW-0808">Transferase</keyword>
<dbReference type="InterPro" id="IPR026634">
    <property type="entry name" value="TPST-like"/>
</dbReference>
<dbReference type="SUPFAM" id="SSF52540">
    <property type="entry name" value="P-loop containing nucleoside triphosphate hydrolases"/>
    <property type="match status" value="1"/>
</dbReference>
<dbReference type="Gene3D" id="3.40.50.300">
    <property type="entry name" value="P-loop containing nucleotide triphosphate hydrolases"/>
    <property type="match status" value="1"/>
</dbReference>
<keyword evidence="3" id="KW-1185">Reference proteome</keyword>
<name>A0ABW5E4U6_9BACT</name>
<dbReference type="InterPro" id="IPR011990">
    <property type="entry name" value="TPR-like_helical_dom_sf"/>
</dbReference>
<protein>
    <submittedName>
        <fullName evidence="2">Sulfotransferase</fullName>
    </submittedName>
</protein>
<dbReference type="Pfam" id="PF13469">
    <property type="entry name" value="Sulfotransfer_3"/>
    <property type="match status" value="1"/>
</dbReference>
<evidence type="ECO:0000313" key="3">
    <source>
        <dbReference type="Proteomes" id="UP001597297"/>
    </source>
</evidence>
<accession>A0ABW5E4U6</accession>
<dbReference type="Proteomes" id="UP001597297">
    <property type="component" value="Unassembled WGS sequence"/>
</dbReference>